<keyword evidence="4 6" id="KW-0472">Membrane</keyword>
<dbReference type="Pfam" id="PF03006">
    <property type="entry name" value="HlyIII"/>
    <property type="match status" value="1"/>
</dbReference>
<dbReference type="PANTHER" id="PTHR20855">
    <property type="entry name" value="ADIPOR/PROGESTIN RECEPTOR-RELATED"/>
    <property type="match status" value="1"/>
</dbReference>
<feature type="binding site" evidence="5">
    <location>
        <position position="69"/>
    </location>
    <ligand>
        <name>Zn(2+)</name>
        <dbReference type="ChEBI" id="CHEBI:29105"/>
    </ligand>
</feature>
<evidence type="ECO:0000256" key="2">
    <source>
        <dbReference type="ARBA" id="ARBA00022692"/>
    </source>
</evidence>
<name>A0A059CWW8_EUCGR</name>
<dbReference type="OMA" id="IHGLFIY"/>
<evidence type="ECO:0000256" key="1">
    <source>
        <dbReference type="ARBA" id="ARBA00004141"/>
    </source>
</evidence>
<reference evidence="7" key="1">
    <citation type="submission" date="2013-07" db="EMBL/GenBank/DDBJ databases">
        <title>The genome of Eucalyptus grandis.</title>
        <authorList>
            <person name="Schmutz J."/>
            <person name="Hayes R."/>
            <person name="Myburg A."/>
            <person name="Tuskan G."/>
            <person name="Grattapaglia D."/>
            <person name="Rokhsar D.S."/>
        </authorList>
    </citation>
    <scope>NUCLEOTIDE SEQUENCE</scope>
    <source>
        <tissue evidence="7">Leaf extractions</tissue>
    </source>
</reference>
<feature type="binding site" evidence="5">
    <location>
        <position position="73"/>
    </location>
    <ligand>
        <name>Zn(2+)</name>
        <dbReference type="ChEBI" id="CHEBI:29105"/>
    </ligand>
</feature>
<dbReference type="AlphaFoldDB" id="A0A059CWW8"/>
<evidence type="ECO:0000256" key="6">
    <source>
        <dbReference type="SAM" id="Phobius"/>
    </source>
</evidence>
<dbReference type="GO" id="GO:0009725">
    <property type="term" value="P:response to hormone"/>
    <property type="evidence" value="ECO:0007669"/>
    <property type="project" value="UniProtKB-ARBA"/>
</dbReference>
<evidence type="ECO:0000313" key="7">
    <source>
        <dbReference type="EMBL" id="KCW82938.1"/>
    </source>
</evidence>
<accession>A0A059CWW8</accession>
<proteinExistence type="predicted"/>
<dbReference type="InterPro" id="IPR004254">
    <property type="entry name" value="AdipoR/HlyIII-related"/>
</dbReference>
<evidence type="ECO:0000256" key="3">
    <source>
        <dbReference type="ARBA" id="ARBA00022989"/>
    </source>
</evidence>
<dbReference type="GO" id="GO:0046872">
    <property type="term" value="F:metal ion binding"/>
    <property type="evidence" value="ECO:0007669"/>
    <property type="project" value="UniProtKB-KW"/>
</dbReference>
<dbReference type="PANTHER" id="PTHR20855:SF115">
    <property type="entry name" value="HEPTAHELICAL TRANSMEMBRANE PROTEIN 1"/>
    <property type="match status" value="1"/>
</dbReference>
<keyword evidence="5" id="KW-0479">Metal-binding</keyword>
<organism evidence="7">
    <name type="scientific">Eucalyptus grandis</name>
    <name type="common">Flooded gum</name>
    <dbReference type="NCBI Taxonomy" id="71139"/>
    <lineage>
        <taxon>Eukaryota</taxon>
        <taxon>Viridiplantae</taxon>
        <taxon>Streptophyta</taxon>
        <taxon>Embryophyta</taxon>
        <taxon>Tracheophyta</taxon>
        <taxon>Spermatophyta</taxon>
        <taxon>Magnoliopsida</taxon>
        <taxon>eudicotyledons</taxon>
        <taxon>Gunneridae</taxon>
        <taxon>Pentapetalae</taxon>
        <taxon>rosids</taxon>
        <taxon>malvids</taxon>
        <taxon>Myrtales</taxon>
        <taxon>Myrtaceae</taxon>
        <taxon>Myrtoideae</taxon>
        <taxon>Eucalypteae</taxon>
        <taxon>Eucalyptus</taxon>
    </lineage>
</organism>
<evidence type="ECO:0000256" key="4">
    <source>
        <dbReference type="ARBA" id="ARBA00023136"/>
    </source>
</evidence>
<keyword evidence="2 6" id="KW-0812">Transmembrane</keyword>
<feature type="transmembrane region" description="Helical" evidence="6">
    <location>
        <begin position="71"/>
        <end position="91"/>
    </location>
</feature>
<evidence type="ECO:0000256" key="5">
    <source>
        <dbReference type="PIRSR" id="PIRSR604254-1"/>
    </source>
</evidence>
<dbReference type="GO" id="GO:0009744">
    <property type="term" value="P:response to sucrose"/>
    <property type="evidence" value="ECO:0007669"/>
    <property type="project" value="UniProtKB-ARBA"/>
</dbReference>
<keyword evidence="5" id="KW-0862">Zinc</keyword>
<dbReference type="eggNOG" id="KOG0748">
    <property type="taxonomic scope" value="Eukaryota"/>
</dbReference>
<comment type="subcellular location">
    <subcellularLocation>
        <location evidence="1">Membrane</location>
        <topology evidence="1">Multi-pass membrane protein</topology>
    </subcellularLocation>
</comment>
<dbReference type="InParanoid" id="A0A059CWW8"/>
<dbReference type="EMBL" id="KK198755">
    <property type="protein sequence ID" value="KCW82938.1"/>
    <property type="molecule type" value="Genomic_DNA"/>
</dbReference>
<dbReference type="GO" id="GO:0016020">
    <property type="term" value="C:membrane"/>
    <property type="evidence" value="ECO:0007669"/>
    <property type="project" value="UniProtKB-SubCell"/>
</dbReference>
<keyword evidence="3 6" id="KW-1133">Transmembrane helix</keyword>
<feature type="transmembrane region" description="Helical" evidence="6">
    <location>
        <begin position="33"/>
        <end position="50"/>
    </location>
</feature>
<gene>
    <name evidence="7" type="ORF">EUGRSUZ_C04315</name>
</gene>
<dbReference type="Gramene" id="KCW82938">
    <property type="protein sequence ID" value="KCW82938"/>
    <property type="gene ID" value="EUGRSUZ_C04315"/>
</dbReference>
<sequence>MLFSSMGFFGIVPAIHARIVNWSNPQCPITLAYELAMAVYYITGGFFLYVSRILERLKAGWLDLAGHSHQMFHVFMIMGALAHYGGTLLFLQW</sequence>
<protein>
    <submittedName>
        <fullName evidence="7">Uncharacterized protein</fullName>
    </submittedName>
</protein>